<sequence length="64" mass="7391">MAIDDPQTEVAQILDRLRRIIEEEKKRYQVIASKEVVSNKVPSRHSFRQLGIEKEVKDGIKALS</sequence>
<dbReference type="Proteomes" id="UP000008311">
    <property type="component" value="Unassembled WGS sequence"/>
</dbReference>
<organism evidence="1 2">
    <name type="scientific">Ricinus communis</name>
    <name type="common">Castor bean</name>
    <dbReference type="NCBI Taxonomy" id="3988"/>
    <lineage>
        <taxon>Eukaryota</taxon>
        <taxon>Viridiplantae</taxon>
        <taxon>Streptophyta</taxon>
        <taxon>Embryophyta</taxon>
        <taxon>Tracheophyta</taxon>
        <taxon>Spermatophyta</taxon>
        <taxon>Magnoliopsida</taxon>
        <taxon>eudicotyledons</taxon>
        <taxon>Gunneridae</taxon>
        <taxon>Pentapetalae</taxon>
        <taxon>rosids</taxon>
        <taxon>fabids</taxon>
        <taxon>Malpighiales</taxon>
        <taxon>Euphorbiaceae</taxon>
        <taxon>Acalyphoideae</taxon>
        <taxon>Acalypheae</taxon>
        <taxon>Ricinus</taxon>
    </lineage>
</organism>
<keyword evidence="2" id="KW-1185">Reference proteome</keyword>
<accession>B9SN13</accession>
<gene>
    <name evidence="1" type="ORF">RCOM_0869480</name>
</gene>
<evidence type="ECO:0000313" key="1">
    <source>
        <dbReference type="EMBL" id="EEF35007.1"/>
    </source>
</evidence>
<proteinExistence type="predicted"/>
<protein>
    <submittedName>
        <fullName evidence="1">Uncharacterized protein</fullName>
    </submittedName>
</protein>
<name>B9SN13_RICCO</name>
<dbReference type="EMBL" id="EQ974040">
    <property type="protein sequence ID" value="EEF35007.1"/>
    <property type="molecule type" value="Genomic_DNA"/>
</dbReference>
<dbReference type="AlphaFoldDB" id="B9SN13"/>
<dbReference type="InParanoid" id="B9SN13"/>
<evidence type="ECO:0000313" key="2">
    <source>
        <dbReference type="Proteomes" id="UP000008311"/>
    </source>
</evidence>
<reference evidence="2" key="1">
    <citation type="journal article" date="2010" name="Nat. Biotechnol.">
        <title>Draft genome sequence of the oilseed species Ricinus communis.</title>
        <authorList>
            <person name="Chan A.P."/>
            <person name="Crabtree J."/>
            <person name="Zhao Q."/>
            <person name="Lorenzi H."/>
            <person name="Orvis J."/>
            <person name="Puiu D."/>
            <person name="Melake-Berhan A."/>
            <person name="Jones K.M."/>
            <person name="Redman J."/>
            <person name="Chen G."/>
            <person name="Cahoon E.B."/>
            <person name="Gedil M."/>
            <person name="Stanke M."/>
            <person name="Haas B.J."/>
            <person name="Wortman J.R."/>
            <person name="Fraser-Liggett C.M."/>
            <person name="Ravel J."/>
            <person name="Rabinowicz P.D."/>
        </authorList>
    </citation>
    <scope>NUCLEOTIDE SEQUENCE [LARGE SCALE GENOMIC DNA]</scope>
    <source>
        <strain evidence="2">cv. Hale</strain>
    </source>
</reference>